<dbReference type="EMBL" id="CYKH01000929">
    <property type="protein sequence ID" value="CUG67768.1"/>
    <property type="molecule type" value="Genomic_DNA"/>
</dbReference>
<feature type="transmembrane region" description="Helical" evidence="1">
    <location>
        <begin position="188"/>
        <end position="213"/>
    </location>
</feature>
<feature type="transmembrane region" description="Helical" evidence="1">
    <location>
        <begin position="12"/>
        <end position="32"/>
    </location>
</feature>
<gene>
    <name evidence="2" type="ORF">BSAL_82955</name>
</gene>
<evidence type="ECO:0000313" key="3">
    <source>
        <dbReference type="Proteomes" id="UP000051952"/>
    </source>
</evidence>
<evidence type="ECO:0000313" key="2">
    <source>
        <dbReference type="EMBL" id="CUG67768.1"/>
    </source>
</evidence>
<dbReference type="Gene3D" id="1.20.140.150">
    <property type="match status" value="1"/>
</dbReference>
<protein>
    <submittedName>
        <fullName evidence="2">Amastin, putative</fullName>
    </submittedName>
</protein>
<keyword evidence="1" id="KW-1133">Transmembrane helix</keyword>
<dbReference type="VEuPathDB" id="TriTrypDB:BSAL_82955"/>
<keyword evidence="3" id="KW-1185">Reference proteome</keyword>
<accession>A0A0S4J493</accession>
<dbReference type="Proteomes" id="UP000051952">
    <property type="component" value="Unassembled WGS sequence"/>
</dbReference>
<keyword evidence="1" id="KW-0812">Transmembrane</keyword>
<name>A0A0S4J493_BODSA</name>
<proteinExistence type="predicted"/>
<feature type="transmembrane region" description="Helical" evidence="1">
    <location>
        <begin position="127"/>
        <end position="156"/>
    </location>
</feature>
<keyword evidence="1" id="KW-0472">Membrane</keyword>
<sequence length="236" mass="25918">MSTVQLNALPPVWFHNGAMVLSSVSLILIAVATGTTSWVEMKASYHHNTATEGVGLFQFCLFTDVETCDSVIVDGGGNQVVCGTRTISQVNSMLRSIQACAVISTLLAGAAVFFCPFRMLFQSRITLILGAGLVETFLSGAASVFALLTWALFAYFMRSWYVCGTSYCDELQRELSSHVDTFQCGFDYSFILCIIAWLLLALSSGAFFAGFFFHQRAATRAAEEARHRNYSELIQE</sequence>
<dbReference type="AlphaFoldDB" id="A0A0S4J493"/>
<feature type="transmembrane region" description="Helical" evidence="1">
    <location>
        <begin position="96"/>
        <end position="115"/>
    </location>
</feature>
<organism evidence="2 3">
    <name type="scientific">Bodo saltans</name>
    <name type="common">Flagellated protozoan</name>
    <dbReference type="NCBI Taxonomy" id="75058"/>
    <lineage>
        <taxon>Eukaryota</taxon>
        <taxon>Discoba</taxon>
        <taxon>Euglenozoa</taxon>
        <taxon>Kinetoplastea</taxon>
        <taxon>Metakinetoplastina</taxon>
        <taxon>Eubodonida</taxon>
        <taxon>Bodonidae</taxon>
        <taxon>Bodo</taxon>
    </lineage>
</organism>
<reference evidence="3" key="1">
    <citation type="submission" date="2015-09" db="EMBL/GenBank/DDBJ databases">
        <authorList>
            <consortium name="Pathogen Informatics"/>
        </authorList>
    </citation>
    <scope>NUCLEOTIDE SEQUENCE [LARGE SCALE GENOMIC DNA]</scope>
    <source>
        <strain evidence="3">Lake Konstanz</strain>
    </source>
</reference>
<evidence type="ECO:0000256" key="1">
    <source>
        <dbReference type="SAM" id="Phobius"/>
    </source>
</evidence>